<feature type="compositionally biased region" description="Basic and acidic residues" evidence="1">
    <location>
        <begin position="1"/>
        <end position="16"/>
    </location>
</feature>
<organism evidence="3 4">
    <name type="scientific">Candida metapsilosis</name>
    <dbReference type="NCBI Taxonomy" id="273372"/>
    <lineage>
        <taxon>Eukaryota</taxon>
        <taxon>Fungi</taxon>
        <taxon>Dikarya</taxon>
        <taxon>Ascomycota</taxon>
        <taxon>Saccharomycotina</taxon>
        <taxon>Pichiomycetes</taxon>
        <taxon>Debaryomycetaceae</taxon>
        <taxon>Candida/Lodderomyces clade</taxon>
        <taxon>Candida</taxon>
    </lineage>
</organism>
<dbReference type="AlphaFoldDB" id="A0A8H7ZDM8"/>
<dbReference type="GeneID" id="93650536"/>
<dbReference type="GO" id="GO:0004402">
    <property type="term" value="F:histone acetyltransferase activity"/>
    <property type="evidence" value="ECO:0007669"/>
    <property type="project" value="TreeGrafter"/>
</dbReference>
<keyword evidence="4" id="KW-1185">Reference proteome</keyword>
<sequence>MSSSDKEQPRKLRSNDSNKVVSNKNLFNFDDVNVYLYQNKPIQIGKPNDESQLYTYFKSDSETPTLKVTPVKQVPRKLPKRRTKADPLPDSKYAIFHRKMKKEETQMLNEEKIKNLVEVDNLNTSLQLLNQYDWIRHLPSITKVNNAMDYQEMEMKRELTISEIEKLLEKQVLWKKKRDKFNHDTRLFHNGERIVVKEDALEEQIPRSPKLDLRQNTPSPFTIDRKIKLDTISSSEHIDLQRTPDKLFGVDLHDIEVPKHGYQLPLGWRRAMGNQN</sequence>
<reference evidence="3 4" key="1">
    <citation type="submission" date="2020-12" db="EMBL/GenBank/DDBJ databases">
        <title>Effect of drift, selection, and recombination on the evolution of hybrid genomes in Candida yeast pathogens.</title>
        <authorList>
            <person name="Mixao V."/>
            <person name="Ksiezopolska E."/>
            <person name="Saus E."/>
            <person name="Boekhout T."/>
            <person name="Gacser A."/>
            <person name="Gabaldon T."/>
        </authorList>
    </citation>
    <scope>NUCLEOTIDE SEQUENCE [LARGE SCALE GENOMIC DNA]</scope>
    <source>
        <strain evidence="3 4">BP57</strain>
    </source>
</reference>
<accession>A0A8H7ZDM8</accession>
<proteinExistence type="predicted"/>
<gene>
    <name evidence="3" type="ORF">I9W82_001907</name>
</gene>
<dbReference type="RefSeq" id="XP_067549143.1">
    <property type="nucleotide sequence ID" value="XM_067690704.1"/>
</dbReference>
<feature type="region of interest" description="Disordered" evidence="1">
    <location>
        <begin position="1"/>
        <end position="20"/>
    </location>
</feature>
<dbReference type="EMBL" id="JAEOAQ010000002">
    <property type="protein sequence ID" value="KAG5420027.1"/>
    <property type="molecule type" value="Genomic_DNA"/>
</dbReference>
<evidence type="ECO:0000259" key="2">
    <source>
        <dbReference type="Pfam" id="PF15460"/>
    </source>
</evidence>
<dbReference type="Pfam" id="PF15460">
    <property type="entry name" value="SAS4"/>
    <property type="match status" value="1"/>
</dbReference>
<name>A0A8H7ZDM8_9ASCO</name>
<evidence type="ECO:0000313" key="3">
    <source>
        <dbReference type="EMBL" id="KAG5420027.1"/>
    </source>
</evidence>
<dbReference type="PANTHER" id="PTHR38422">
    <property type="entry name" value="SOMETHING ABOUT SILENCING PROTEIN 4"/>
    <property type="match status" value="1"/>
</dbReference>
<dbReference type="PANTHER" id="PTHR38422:SF1">
    <property type="entry name" value="SOMETHING ABOUT SILENCING PROTEIN 4"/>
    <property type="match status" value="1"/>
</dbReference>
<dbReference type="OrthoDB" id="1938992at2759"/>
<dbReference type="Proteomes" id="UP000669133">
    <property type="component" value="Unassembled WGS sequence"/>
</dbReference>
<protein>
    <recommendedName>
        <fullName evidence="2">Something about silencing protein 4 domain-containing protein</fullName>
    </recommendedName>
</protein>
<dbReference type="GO" id="GO:0033255">
    <property type="term" value="C:SAS acetyltransferase complex"/>
    <property type="evidence" value="ECO:0007669"/>
    <property type="project" value="InterPro"/>
</dbReference>
<feature type="domain" description="Something about silencing protein 4" evidence="2">
    <location>
        <begin position="86"/>
        <end position="182"/>
    </location>
</feature>
<evidence type="ECO:0000256" key="1">
    <source>
        <dbReference type="SAM" id="MobiDB-lite"/>
    </source>
</evidence>
<dbReference type="InterPro" id="IPR038988">
    <property type="entry name" value="Sas4"/>
</dbReference>
<comment type="caution">
    <text evidence="3">The sequence shown here is derived from an EMBL/GenBank/DDBJ whole genome shotgun (WGS) entry which is preliminary data.</text>
</comment>
<evidence type="ECO:0000313" key="4">
    <source>
        <dbReference type="Proteomes" id="UP000669133"/>
    </source>
</evidence>
<dbReference type="InterPro" id="IPR029184">
    <property type="entry name" value="Sas4_dom"/>
</dbReference>